<dbReference type="Gene3D" id="3.40.190.10">
    <property type="entry name" value="Periplasmic binding protein-like II"/>
    <property type="match status" value="1"/>
</dbReference>
<dbReference type="Pfam" id="PF03401">
    <property type="entry name" value="TctC"/>
    <property type="match status" value="1"/>
</dbReference>
<dbReference type="EMBL" id="LDSL01000051">
    <property type="protein sequence ID" value="KTT23102.1"/>
    <property type="molecule type" value="Genomic_DNA"/>
</dbReference>
<comment type="caution">
    <text evidence="3">The sequence shown here is derived from an EMBL/GenBank/DDBJ whole genome shotgun (WGS) entry which is preliminary data.</text>
</comment>
<organism evidence="3 4">
    <name type="scientific">Pseudacidovorax intermedius</name>
    <dbReference type="NCBI Taxonomy" id="433924"/>
    <lineage>
        <taxon>Bacteria</taxon>
        <taxon>Pseudomonadati</taxon>
        <taxon>Pseudomonadota</taxon>
        <taxon>Betaproteobacteria</taxon>
        <taxon>Burkholderiales</taxon>
        <taxon>Comamonadaceae</taxon>
        <taxon>Pseudacidovorax</taxon>
    </lineage>
</organism>
<dbReference type="SUPFAM" id="SSF53850">
    <property type="entry name" value="Periplasmic binding protein-like II"/>
    <property type="match status" value="1"/>
</dbReference>
<dbReference type="Proteomes" id="UP000072741">
    <property type="component" value="Unassembled WGS sequence"/>
</dbReference>
<sequence length="333" mass="35507">MDKQLPRRTVLRLAAFGAATLLGATALPAMAQPDYPSRPIRLVVGYSAGGPTDVLARVLGQEMANRLGQPVVVENKAGANGNIATEFVRHAAPDGYTLLMNTISHNVNPLLQPELVKYDPIADFTPVAQVAVLPQMIVVAGNSPFKTLEDLVKKAQEAPQRVSYGSAGVGGSAHLAAALLEQRSKTRMNHIPFKGNGPALTEVMAGRVDFMFFPMIGAGDFVATGKLRILAVTTARRHPDYPTIPTTSEEGLPGFEDYAQPIGFIAPAGLPPAIADKLDAAVVAALAAPATQARLKALGAEVVHRGPTQYREWLTQDRKRWADLIRSANIKAE</sequence>
<feature type="chain" id="PRO_5007546918" description="Tripartite-type tricarboxylate transporter receptor subunit TctC" evidence="2">
    <location>
        <begin position="32"/>
        <end position="333"/>
    </location>
</feature>
<dbReference type="InterPro" id="IPR006311">
    <property type="entry name" value="TAT_signal"/>
</dbReference>
<dbReference type="RefSeq" id="WP_058641412.1">
    <property type="nucleotide sequence ID" value="NZ_LDSL01000051.1"/>
</dbReference>
<dbReference type="CDD" id="cd13578">
    <property type="entry name" value="PBP2_Bug27"/>
    <property type="match status" value="1"/>
</dbReference>
<proteinExistence type="inferred from homology"/>
<dbReference type="AlphaFoldDB" id="A0A147H0C3"/>
<evidence type="ECO:0000313" key="4">
    <source>
        <dbReference type="Proteomes" id="UP000072741"/>
    </source>
</evidence>
<protein>
    <recommendedName>
        <fullName evidence="5">Tripartite-type tricarboxylate transporter receptor subunit TctC</fullName>
    </recommendedName>
</protein>
<evidence type="ECO:0000256" key="2">
    <source>
        <dbReference type="SAM" id="SignalP"/>
    </source>
</evidence>
<keyword evidence="4" id="KW-1185">Reference proteome</keyword>
<keyword evidence="2" id="KW-0732">Signal</keyword>
<gene>
    <name evidence="3" type="ORF">NS331_07665</name>
</gene>
<feature type="signal peptide" evidence="2">
    <location>
        <begin position="1"/>
        <end position="31"/>
    </location>
</feature>
<evidence type="ECO:0000313" key="3">
    <source>
        <dbReference type="EMBL" id="KTT23102.1"/>
    </source>
</evidence>
<dbReference type="PANTHER" id="PTHR42928">
    <property type="entry name" value="TRICARBOXYLATE-BINDING PROTEIN"/>
    <property type="match status" value="1"/>
</dbReference>
<dbReference type="InterPro" id="IPR042100">
    <property type="entry name" value="Bug_dom1"/>
</dbReference>
<dbReference type="PIRSF" id="PIRSF017082">
    <property type="entry name" value="YflP"/>
    <property type="match status" value="1"/>
</dbReference>
<dbReference type="PROSITE" id="PS51318">
    <property type="entry name" value="TAT"/>
    <property type="match status" value="1"/>
</dbReference>
<comment type="similarity">
    <text evidence="1">Belongs to the UPF0065 (bug) family.</text>
</comment>
<evidence type="ECO:0000256" key="1">
    <source>
        <dbReference type="ARBA" id="ARBA00006987"/>
    </source>
</evidence>
<dbReference type="OrthoDB" id="8858868at2"/>
<dbReference type="PATRIC" id="fig|433924.3.peg.3513"/>
<name>A0A147H0C3_9BURK</name>
<evidence type="ECO:0008006" key="5">
    <source>
        <dbReference type="Google" id="ProtNLM"/>
    </source>
</evidence>
<reference evidence="3 4" key="1">
    <citation type="journal article" date="2016" name="Front. Microbiol.">
        <title>Genomic Resource of Rice Seed Associated Bacteria.</title>
        <authorList>
            <person name="Midha S."/>
            <person name="Bansal K."/>
            <person name="Sharma S."/>
            <person name="Kumar N."/>
            <person name="Patil P.P."/>
            <person name="Chaudhry V."/>
            <person name="Patil P.B."/>
        </authorList>
    </citation>
    <scope>NUCLEOTIDE SEQUENCE [LARGE SCALE GENOMIC DNA]</scope>
    <source>
        <strain evidence="3 4">NS331</strain>
    </source>
</reference>
<dbReference type="InterPro" id="IPR005064">
    <property type="entry name" value="BUG"/>
</dbReference>
<dbReference type="PANTHER" id="PTHR42928:SF5">
    <property type="entry name" value="BLR1237 PROTEIN"/>
    <property type="match status" value="1"/>
</dbReference>
<dbReference type="Gene3D" id="3.40.190.150">
    <property type="entry name" value="Bordetella uptake gene, domain 1"/>
    <property type="match status" value="1"/>
</dbReference>
<accession>A0A147H0C3</accession>